<name>A0ABC8ZMP8_9POAL</name>
<reference evidence="2 3" key="2">
    <citation type="submission" date="2024-10" db="EMBL/GenBank/DDBJ databases">
        <authorList>
            <person name="Ryan C."/>
        </authorList>
    </citation>
    <scope>NUCLEOTIDE SEQUENCE [LARGE SCALE GENOMIC DNA]</scope>
</reference>
<keyword evidence="1" id="KW-0472">Membrane</keyword>
<feature type="transmembrane region" description="Helical" evidence="1">
    <location>
        <begin position="90"/>
        <end position="111"/>
    </location>
</feature>
<sequence length="425" mass="45712">MDALKDRVGAFTEGILIMACPVLVAVALKKVDLRSEGNAAVRGSVSPLAGISLFLSSSAFVILGIASALLDRLPAIFSTPFQLVFRFSKLLVHLCSIFQMLLSYMILLLIATMRFEAFLAVLVVFGPFILGCGYLSVIASKERRERTDVSCDKKLEPSLDFSTSVTSLLFLGLEGLALEGQTGVGPDLNPRLLAPLGLTFFFCVLAITVMLLAAVPPIDYDDQEQCDFMCSVLHALCGGLTLCFTAVVLTIVFVLDKENGVTVAVVPTLGLFLCYIICLCVPGGNQPQGNEVKPASLELTKVTFTGFLAVSLPSFSDDSLSRYTHAFIISTAMSVLFGLAWRFLTHFKQKAAVWTAQVACLFTHGCLAAAVIPFMIMAMQALGDVDDECHIPCNPSPSEQLNSFIACFKNKAIETSSYALSSVSC</sequence>
<evidence type="ECO:0000256" key="1">
    <source>
        <dbReference type="SAM" id="Phobius"/>
    </source>
</evidence>
<dbReference type="AlphaFoldDB" id="A0ABC8ZMP8"/>
<evidence type="ECO:0000313" key="2">
    <source>
        <dbReference type="EMBL" id="CAL4963743.1"/>
    </source>
</evidence>
<dbReference type="Proteomes" id="UP001497457">
    <property type="component" value="Chromosome 19rd"/>
</dbReference>
<feature type="transmembrane region" description="Helical" evidence="1">
    <location>
        <begin position="48"/>
        <end position="70"/>
    </location>
</feature>
<keyword evidence="3" id="KW-1185">Reference proteome</keyword>
<organism evidence="2 3">
    <name type="scientific">Urochloa decumbens</name>
    <dbReference type="NCBI Taxonomy" id="240449"/>
    <lineage>
        <taxon>Eukaryota</taxon>
        <taxon>Viridiplantae</taxon>
        <taxon>Streptophyta</taxon>
        <taxon>Embryophyta</taxon>
        <taxon>Tracheophyta</taxon>
        <taxon>Spermatophyta</taxon>
        <taxon>Magnoliopsida</taxon>
        <taxon>Liliopsida</taxon>
        <taxon>Poales</taxon>
        <taxon>Poaceae</taxon>
        <taxon>PACMAD clade</taxon>
        <taxon>Panicoideae</taxon>
        <taxon>Panicodae</taxon>
        <taxon>Paniceae</taxon>
        <taxon>Melinidinae</taxon>
        <taxon>Urochloa</taxon>
    </lineage>
</organism>
<dbReference type="EMBL" id="OZ075129">
    <property type="protein sequence ID" value="CAL4963743.1"/>
    <property type="molecule type" value="Genomic_DNA"/>
</dbReference>
<feature type="transmembrane region" description="Helical" evidence="1">
    <location>
        <begin position="117"/>
        <end position="138"/>
    </location>
</feature>
<keyword evidence="1" id="KW-1133">Transmembrane helix</keyword>
<feature type="transmembrane region" description="Helical" evidence="1">
    <location>
        <begin position="324"/>
        <end position="344"/>
    </location>
</feature>
<gene>
    <name evidence="2" type="ORF">URODEC1_LOCUS46281</name>
</gene>
<accession>A0ABC8ZMP8</accession>
<reference evidence="3" key="1">
    <citation type="submission" date="2024-06" db="EMBL/GenBank/DDBJ databases">
        <authorList>
            <person name="Ryan C."/>
        </authorList>
    </citation>
    <scope>NUCLEOTIDE SEQUENCE [LARGE SCALE GENOMIC DNA]</scope>
</reference>
<evidence type="ECO:0000313" key="3">
    <source>
        <dbReference type="Proteomes" id="UP001497457"/>
    </source>
</evidence>
<feature type="transmembrane region" description="Helical" evidence="1">
    <location>
        <begin position="261"/>
        <end position="283"/>
    </location>
</feature>
<protein>
    <submittedName>
        <fullName evidence="2">Uncharacterized protein</fullName>
    </submittedName>
</protein>
<proteinExistence type="predicted"/>
<keyword evidence="1" id="KW-0812">Transmembrane</keyword>
<feature type="transmembrane region" description="Helical" evidence="1">
    <location>
        <begin position="351"/>
        <end position="376"/>
    </location>
</feature>
<feature type="transmembrane region" description="Helical" evidence="1">
    <location>
        <begin position="7"/>
        <end position="28"/>
    </location>
</feature>
<feature type="transmembrane region" description="Helical" evidence="1">
    <location>
        <begin position="232"/>
        <end position="255"/>
    </location>
</feature>
<feature type="transmembrane region" description="Helical" evidence="1">
    <location>
        <begin position="198"/>
        <end position="220"/>
    </location>
</feature>